<dbReference type="GO" id="GO:0031267">
    <property type="term" value="F:small GTPase binding"/>
    <property type="evidence" value="ECO:0007669"/>
    <property type="project" value="InterPro"/>
</dbReference>
<dbReference type="EMBL" id="CAJNOI010005145">
    <property type="protein sequence ID" value="CAF1560335.1"/>
    <property type="molecule type" value="Genomic_DNA"/>
</dbReference>
<gene>
    <name evidence="2" type="ORF">BJG266_LOCUS46902</name>
    <name evidence="3" type="ORF">QVE165_LOCUS63934</name>
</gene>
<dbReference type="GO" id="GO:0016363">
    <property type="term" value="C:nuclear matrix"/>
    <property type="evidence" value="ECO:0007669"/>
    <property type="project" value="TreeGrafter"/>
</dbReference>
<dbReference type="AlphaFoldDB" id="A0A815XQP9"/>
<comment type="function">
    <text evidence="1">tRNA nucleus export receptor which facilitates tRNA translocation across the nuclear pore complex.</text>
</comment>
<dbReference type="Proteomes" id="UP000663877">
    <property type="component" value="Unassembled WGS sequence"/>
</dbReference>
<comment type="caution">
    <text evidence="2">The sequence shown here is derived from an EMBL/GenBank/DDBJ whole genome shotgun (WGS) entry which is preliminary data.</text>
</comment>
<evidence type="ECO:0000313" key="3">
    <source>
        <dbReference type="EMBL" id="CAF1664533.1"/>
    </source>
</evidence>
<dbReference type="GO" id="GO:0000049">
    <property type="term" value="F:tRNA binding"/>
    <property type="evidence" value="ECO:0007669"/>
    <property type="project" value="UniProtKB-UniRule"/>
</dbReference>
<dbReference type="PANTHER" id="PTHR15952:SF11">
    <property type="entry name" value="EXPORTIN-T"/>
    <property type="match status" value="1"/>
</dbReference>
<accession>A0A815XQP9</accession>
<evidence type="ECO:0000313" key="2">
    <source>
        <dbReference type="EMBL" id="CAF1560335.1"/>
    </source>
</evidence>
<keyword evidence="1" id="KW-0963">Cytoplasm</keyword>
<reference evidence="2" key="1">
    <citation type="submission" date="2021-02" db="EMBL/GenBank/DDBJ databases">
        <authorList>
            <person name="Nowell W R."/>
        </authorList>
    </citation>
    <scope>NUCLEOTIDE SEQUENCE</scope>
</reference>
<dbReference type="InterPro" id="IPR016024">
    <property type="entry name" value="ARM-type_fold"/>
</dbReference>
<organism evidence="2 5">
    <name type="scientific">Adineta steineri</name>
    <dbReference type="NCBI Taxonomy" id="433720"/>
    <lineage>
        <taxon>Eukaryota</taxon>
        <taxon>Metazoa</taxon>
        <taxon>Spiralia</taxon>
        <taxon>Gnathifera</taxon>
        <taxon>Rotifera</taxon>
        <taxon>Eurotatoria</taxon>
        <taxon>Bdelloidea</taxon>
        <taxon>Adinetida</taxon>
        <taxon>Adinetidae</taxon>
        <taxon>Adineta</taxon>
    </lineage>
</organism>
<keyword evidence="1" id="KW-0539">Nucleus</keyword>
<dbReference type="OrthoDB" id="2215036at2759"/>
<dbReference type="PANTHER" id="PTHR15952">
    <property type="entry name" value="EXPORTIN-T/LOS1"/>
    <property type="match status" value="1"/>
</dbReference>
<proteinExistence type="inferred from homology"/>
<comment type="similarity">
    <text evidence="1">Belongs to the exportin family.</text>
</comment>
<dbReference type="Gene3D" id="1.25.10.10">
    <property type="entry name" value="Leucine-rich Repeat Variant"/>
    <property type="match status" value="1"/>
</dbReference>
<keyword evidence="4" id="KW-1185">Reference proteome</keyword>
<protein>
    <recommendedName>
        <fullName evidence="1">Exportin-T</fullName>
    </recommendedName>
    <alternativeName>
        <fullName evidence="1">Exportin(tRNA)</fullName>
    </alternativeName>
    <alternativeName>
        <fullName evidence="1">tRNA exportin</fullName>
    </alternativeName>
</protein>
<name>A0A815XQP9_9BILA</name>
<evidence type="ECO:0000256" key="1">
    <source>
        <dbReference type="RuleBase" id="RU366037"/>
    </source>
</evidence>
<keyword evidence="1" id="KW-0694">RNA-binding</keyword>
<dbReference type="Proteomes" id="UP000663832">
    <property type="component" value="Unassembled WGS sequence"/>
</dbReference>
<dbReference type="GO" id="GO:0005643">
    <property type="term" value="C:nuclear pore"/>
    <property type="evidence" value="ECO:0007669"/>
    <property type="project" value="TreeGrafter"/>
</dbReference>
<evidence type="ECO:0000313" key="4">
    <source>
        <dbReference type="Proteomes" id="UP000663832"/>
    </source>
</evidence>
<dbReference type="InterPro" id="IPR011989">
    <property type="entry name" value="ARM-like"/>
</dbReference>
<dbReference type="SUPFAM" id="SSF48371">
    <property type="entry name" value="ARM repeat"/>
    <property type="match status" value="1"/>
</dbReference>
<dbReference type="GO" id="GO:0005737">
    <property type="term" value="C:cytoplasm"/>
    <property type="evidence" value="ECO:0007669"/>
    <property type="project" value="UniProtKB-SubCell"/>
</dbReference>
<dbReference type="GO" id="GO:0071528">
    <property type="term" value="P:tRNA re-export from nucleus"/>
    <property type="evidence" value="ECO:0007669"/>
    <property type="project" value="UniProtKB-UniRule"/>
</dbReference>
<keyword evidence="1" id="KW-0813">Transport</keyword>
<comment type="subcellular location">
    <subcellularLocation>
        <location evidence="1">Nucleus</location>
    </subcellularLocation>
    <subcellularLocation>
        <location evidence="1">Cytoplasm</location>
    </subcellularLocation>
    <text evidence="1">Shuttles between the nucleus and the cytoplasm.</text>
</comment>
<evidence type="ECO:0000313" key="5">
    <source>
        <dbReference type="Proteomes" id="UP000663877"/>
    </source>
</evidence>
<dbReference type="InterPro" id="IPR040017">
    <property type="entry name" value="XPOT"/>
</dbReference>
<dbReference type="EMBL" id="CAJNOM010005545">
    <property type="protein sequence ID" value="CAF1664533.1"/>
    <property type="molecule type" value="Genomic_DNA"/>
</dbReference>
<sequence>MIFTSELYEKVISAILCSFNSTTTNNEKQNAFKYLEDLKENHSMICLTISFELLKQTHNQHILHHYSLHLMESIIKHKWNILKNDDRNLVKKQLFSIIKSTYLNQIFTEPAHIRNSLAKCLVELIKRDCFEKVNTTLDEIVNMIQEINQIQGLFSI</sequence>
<keyword evidence="1" id="KW-0820">tRNA-binding</keyword>